<feature type="region of interest" description="Disordered" evidence="1">
    <location>
        <begin position="236"/>
        <end position="255"/>
    </location>
</feature>
<accession>A0A7K0KCM5</accession>
<keyword evidence="4" id="KW-1185">Reference proteome</keyword>
<evidence type="ECO:0000259" key="2">
    <source>
        <dbReference type="Pfam" id="PF13351"/>
    </source>
</evidence>
<name>A0A7K0KCM5_9BACT</name>
<dbReference type="RefSeq" id="WP_154533268.1">
    <property type="nucleotide sequence ID" value="NZ_VUNG01000004.1"/>
</dbReference>
<evidence type="ECO:0000313" key="3">
    <source>
        <dbReference type="EMBL" id="MST83687.1"/>
    </source>
</evidence>
<evidence type="ECO:0000256" key="1">
    <source>
        <dbReference type="SAM" id="MobiDB-lite"/>
    </source>
</evidence>
<feature type="domain" description="DUF4099" evidence="2">
    <location>
        <begin position="4"/>
        <end position="82"/>
    </location>
</feature>
<gene>
    <name evidence="3" type="ORF">FYJ73_03165</name>
</gene>
<dbReference type="EMBL" id="VUNG01000004">
    <property type="protein sequence ID" value="MST83687.1"/>
    <property type="molecule type" value="Genomic_DNA"/>
</dbReference>
<proteinExistence type="predicted"/>
<reference evidence="3 4" key="1">
    <citation type="submission" date="2019-08" db="EMBL/GenBank/DDBJ databases">
        <title>In-depth cultivation of the pig gut microbiome towards novel bacterial diversity and tailored functional studies.</title>
        <authorList>
            <person name="Wylensek D."/>
            <person name="Hitch T.C.A."/>
            <person name="Clavel T."/>
        </authorList>
    </citation>
    <scope>NUCLEOTIDE SEQUENCE [LARGE SCALE GENOMIC DNA]</scope>
    <source>
        <strain evidence="3 4">LKV-178-WT-2A</strain>
    </source>
</reference>
<dbReference type="Proteomes" id="UP000438914">
    <property type="component" value="Unassembled WGS sequence"/>
</dbReference>
<evidence type="ECO:0000313" key="4">
    <source>
        <dbReference type="Proteomes" id="UP000438914"/>
    </source>
</evidence>
<comment type="caution">
    <text evidence="3">The sequence shown here is derived from an EMBL/GenBank/DDBJ whole genome shotgun (WGS) entry which is preliminary data.</text>
</comment>
<protein>
    <submittedName>
        <fullName evidence="3">DUF4099 domain-containing protein</fullName>
    </submittedName>
</protein>
<dbReference type="AlphaFoldDB" id="A0A7K0KCM5"/>
<organism evidence="3 4">
    <name type="scientific">Hallella mizrahii</name>
    <dbReference type="NCBI Taxonomy" id="2606637"/>
    <lineage>
        <taxon>Bacteria</taxon>
        <taxon>Pseudomonadati</taxon>
        <taxon>Bacteroidota</taxon>
        <taxon>Bacteroidia</taxon>
        <taxon>Bacteroidales</taxon>
        <taxon>Prevotellaceae</taxon>
        <taxon>Hallella</taxon>
    </lineage>
</organism>
<dbReference type="Pfam" id="PF13351">
    <property type="entry name" value="DUF4099"/>
    <property type="match status" value="1"/>
</dbReference>
<sequence length="255" mass="29703">MKTEPVPFDKFAKIGIYPKDLMRMPKDLRDSILSGELSPLMRLNVPVGDNSAVSIPMKIQLVHDKDGQLQLLTYQIHRELDNNLKLNDTELERVRKGDVIQKEFKEGDNRKMRYVQLDKETNALMYRDVATVNFEEKLREVDRIKDIGLGIGQKEALASGKPVELEVGDQKVTVGVDLREPVGFKVMQGDMEEWKRQQAIRYDDAHEGYMGYVQTDENRWEYKQVVDRLRHEESVRLTEREKADRKEDKKRGLSL</sequence>
<dbReference type="InterPro" id="IPR025343">
    <property type="entry name" value="DUF4099"/>
</dbReference>